<feature type="transmembrane region" description="Helical" evidence="6">
    <location>
        <begin position="401"/>
        <end position="420"/>
    </location>
</feature>
<dbReference type="PANTHER" id="PTHR43791:SF24">
    <property type="entry name" value="NICOTINIC ACID PLASMA MEMBRANE TRANSPORTER"/>
    <property type="match status" value="1"/>
</dbReference>
<name>A0A4T0HRQ6_WALIC</name>
<feature type="transmembrane region" description="Helical" evidence="6">
    <location>
        <begin position="366"/>
        <end position="389"/>
    </location>
</feature>
<evidence type="ECO:0000256" key="5">
    <source>
        <dbReference type="ARBA" id="ARBA00023136"/>
    </source>
</evidence>
<feature type="transmembrane region" description="Helical" evidence="6">
    <location>
        <begin position="426"/>
        <end position="447"/>
    </location>
</feature>
<dbReference type="EMBL" id="SPOF01000002">
    <property type="protein sequence ID" value="TIB17031.1"/>
    <property type="molecule type" value="Genomic_DNA"/>
</dbReference>
<evidence type="ECO:0000256" key="1">
    <source>
        <dbReference type="ARBA" id="ARBA00004141"/>
    </source>
</evidence>
<protein>
    <recommendedName>
        <fullName evidence="7">Major facilitator superfamily (MFS) profile domain-containing protein</fullName>
    </recommendedName>
</protein>
<dbReference type="FunFam" id="1.20.1250.20:FF:000018">
    <property type="entry name" value="MFS transporter permease"/>
    <property type="match status" value="1"/>
</dbReference>
<evidence type="ECO:0000313" key="8">
    <source>
        <dbReference type="EMBL" id="TIB17031.1"/>
    </source>
</evidence>
<evidence type="ECO:0000256" key="4">
    <source>
        <dbReference type="ARBA" id="ARBA00022989"/>
    </source>
</evidence>
<dbReference type="OrthoDB" id="2985014at2759"/>
<evidence type="ECO:0000313" key="9">
    <source>
        <dbReference type="Proteomes" id="UP000306954"/>
    </source>
</evidence>
<feature type="transmembrane region" description="Helical" evidence="6">
    <location>
        <begin position="81"/>
        <end position="100"/>
    </location>
</feature>
<sequence>MNDKEKDNNSINGSVQSFRINDHEEDLSTVQIDPKEEKKLVRKLDLFICPVLGFSYFLSFLDRSNIGNAASGGMVEDLNNMPSNGINIATSVFYVLYVLFEAPLSSLMKRFPVRYMMSAIMILWGAVVIGSGFQENFATLVALRLILGAFEAALFPCLAIYITFFYKRNEIAFRTAMLFVAAAISSAFGGLISSGLLQLNGGGLKGWQILYLFEGLLTVVWGIVLFFLLAEDSQSAWYLNEREKYLMQVRYAHGAKYQFMGDYKTEVKKCLKDPAVYYSCIAQLGADTCLFGYSTFLVLIIQDLGFNYVNANLLSAANYCWAAIVYVICAMVADRYNHRVPMLITASLITVAGYAILLGVDDIVGVQYFACFVCGTGIYVTVGLNLTMWNTNASGVTKRSTGMGMNQSFGNIGGIIAGQIYTTNRIGHAVSMSVMAMSCVLYAAQWVNYTARNKRKEAMTQEEKDEQDRNGVTGDERYDFKYVM</sequence>
<dbReference type="InterPro" id="IPR020846">
    <property type="entry name" value="MFS_dom"/>
</dbReference>
<dbReference type="GO" id="GO:0016020">
    <property type="term" value="C:membrane"/>
    <property type="evidence" value="ECO:0007669"/>
    <property type="project" value="UniProtKB-SubCell"/>
</dbReference>
<feature type="transmembrane region" description="Helical" evidence="6">
    <location>
        <begin position="178"/>
        <end position="197"/>
    </location>
</feature>
<dbReference type="Proteomes" id="UP000306954">
    <property type="component" value="Unassembled WGS sequence"/>
</dbReference>
<feature type="transmembrane region" description="Helical" evidence="6">
    <location>
        <begin position="112"/>
        <end position="133"/>
    </location>
</feature>
<feature type="transmembrane region" description="Helical" evidence="6">
    <location>
        <begin position="145"/>
        <end position="166"/>
    </location>
</feature>
<feature type="transmembrane region" description="Helical" evidence="6">
    <location>
        <begin position="340"/>
        <end position="360"/>
    </location>
</feature>
<dbReference type="InterPro" id="IPR036259">
    <property type="entry name" value="MFS_trans_sf"/>
</dbReference>
<dbReference type="AlphaFoldDB" id="A0A4T0HRQ6"/>
<dbReference type="InterPro" id="IPR011701">
    <property type="entry name" value="MFS"/>
</dbReference>
<feature type="transmembrane region" description="Helical" evidence="6">
    <location>
        <begin position="44"/>
        <end position="61"/>
    </location>
</feature>
<comment type="subcellular location">
    <subcellularLocation>
        <location evidence="1">Membrane</location>
        <topology evidence="1">Multi-pass membrane protein</topology>
    </subcellularLocation>
</comment>
<evidence type="ECO:0000259" key="7">
    <source>
        <dbReference type="PROSITE" id="PS50850"/>
    </source>
</evidence>
<keyword evidence="4 6" id="KW-1133">Transmembrane helix</keyword>
<dbReference type="GO" id="GO:0022857">
    <property type="term" value="F:transmembrane transporter activity"/>
    <property type="evidence" value="ECO:0007669"/>
    <property type="project" value="InterPro"/>
</dbReference>
<feature type="transmembrane region" description="Helical" evidence="6">
    <location>
        <begin position="209"/>
        <end position="230"/>
    </location>
</feature>
<proteinExistence type="predicted"/>
<evidence type="ECO:0000256" key="3">
    <source>
        <dbReference type="ARBA" id="ARBA00022692"/>
    </source>
</evidence>
<keyword evidence="3 6" id="KW-0812">Transmembrane</keyword>
<dbReference type="OMA" id="QRRKYMG"/>
<dbReference type="PROSITE" id="PS50850">
    <property type="entry name" value="MFS"/>
    <property type="match status" value="1"/>
</dbReference>
<dbReference type="Gene3D" id="1.20.1250.20">
    <property type="entry name" value="MFS general substrate transporter like domains"/>
    <property type="match status" value="2"/>
</dbReference>
<dbReference type="PANTHER" id="PTHR43791">
    <property type="entry name" value="PERMEASE-RELATED"/>
    <property type="match status" value="1"/>
</dbReference>
<reference evidence="8 9" key="1">
    <citation type="submission" date="2019-03" db="EMBL/GenBank/DDBJ databases">
        <title>Sequencing 23 genomes of Wallemia ichthyophaga.</title>
        <authorList>
            <person name="Gostincar C."/>
        </authorList>
    </citation>
    <scope>NUCLEOTIDE SEQUENCE [LARGE SCALE GENOMIC DNA]</scope>
    <source>
        <strain evidence="8 9">EXF-8621</strain>
    </source>
</reference>
<feature type="domain" description="Major facilitator superfamily (MFS) profile" evidence="7">
    <location>
        <begin position="48"/>
        <end position="456"/>
    </location>
</feature>
<feature type="transmembrane region" description="Helical" evidence="6">
    <location>
        <begin position="275"/>
        <end position="301"/>
    </location>
</feature>
<dbReference type="SUPFAM" id="SSF103473">
    <property type="entry name" value="MFS general substrate transporter"/>
    <property type="match status" value="1"/>
</dbReference>
<comment type="caution">
    <text evidence="8">The sequence shown here is derived from an EMBL/GenBank/DDBJ whole genome shotgun (WGS) entry which is preliminary data.</text>
</comment>
<organism evidence="8 9">
    <name type="scientific">Wallemia ichthyophaga</name>
    <dbReference type="NCBI Taxonomy" id="245174"/>
    <lineage>
        <taxon>Eukaryota</taxon>
        <taxon>Fungi</taxon>
        <taxon>Dikarya</taxon>
        <taxon>Basidiomycota</taxon>
        <taxon>Wallemiomycotina</taxon>
        <taxon>Wallemiomycetes</taxon>
        <taxon>Wallemiales</taxon>
        <taxon>Wallemiaceae</taxon>
        <taxon>Wallemia</taxon>
    </lineage>
</organism>
<keyword evidence="5 6" id="KW-0472">Membrane</keyword>
<feature type="transmembrane region" description="Helical" evidence="6">
    <location>
        <begin position="313"/>
        <end position="333"/>
    </location>
</feature>
<evidence type="ECO:0000256" key="2">
    <source>
        <dbReference type="ARBA" id="ARBA00022448"/>
    </source>
</evidence>
<evidence type="ECO:0000256" key="6">
    <source>
        <dbReference type="SAM" id="Phobius"/>
    </source>
</evidence>
<gene>
    <name evidence="8" type="ORF">E3P90_00214</name>
</gene>
<keyword evidence="2" id="KW-0813">Transport</keyword>
<accession>A0A4T0HRQ6</accession>
<dbReference type="Pfam" id="PF07690">
    <property type="entry name" value="MFS_1"/>
    <property type="match status" value="1"/>
</dbReference>